<sequence length="138" mass="14894">MKLVKTLSAIAVVAVLTACSNSAKKEEPVVVKSEKTVVYSCGKKPVKVVYQFEGKEAVEAQVSLGKKVIAEGLQRDTAQKDFTSFASDKYTWNVDTGFTLDNTTEVDAVMLTQKGKKSDKILAKNCSINAKATAKANQ</sequence>
<comment type="caution">
    <text evidence="2">The sequence shown here is derived from an EMBL/GenBank/DDBJ whole genome shotgun (WGS) entry which is preliminary data.</text>
</comment>
<evidence type="ECO:0000313" key="3">
    <source>
        <dbReference type="EMBL" id="RMW77584.1"/>
    </source>
</evidence>
<feature type="chain" id="PRO_5043026004" description="Excinuclease ABC subunit A" evidence="1">
    <location>
        <begin position="26"/>
        <end position="138"/>
    </location>
</feature>
<dbReference type="PROSITE" id="PS51257">
    <property type="entry name" value="PROKAR_LIPOPROTEIN"/>
    <property type="match status" value="1"/>
</dbReference>
<gene>
    <name evidence="2" type="ORF">BBB52_06470</name>
    <name evidence="3" type="ORF">DOL88_11370</name>
</gene>
<protein>
    <recommendedName>
        <fullName evidence="6">Excinuclease ABC subunit A</fullName>
    </recommendedName>
</protein>
<dbReference type="EMBL" id="MAQE01000013">
    <property type="protein sequence ID" value="OBY51955.1"/>
    <property type="molecule type" value="Genomic_DNA"/>
</dbReference>
<name>A0AAP7L346_AGGAP</name>
<evidence type="ECO:0000313" key="4">
    <source>
        <dbReference type="Proteomes" id="UP000092746"/>
    </source>
</evidence>
<reference evidence="3 5" key="2">
    <citation type="journal article" date="2019" name="J. Oral Microbiol.">
        <title>Role of OmpA1 and OmpA2 in Aggregatibacter actinomycetemcomitans and Aggregatibacter aphrophilus serum resistance.</title>
        <authorList>
            <person name="Lindholm M."/>
            <person name="Min Aung K."/>
            <person name="Nyunt Wai S."/>
            <person name="Oscarsson J."/>
        </authorList>
    </citation>
    <scope>NUCLEOTIDE SEQUENCE [LARGE SCALE GENOMIC DNA]</scope>
    <source>
        <strain evidence="3 5">HK83</strain>
    </source>
</reference>
<evidence type="ECO:0000256" key="1">
    <source>
        <dbReference type="SAM" id="SignalP"/>
    </source>
</evidence>
<evidence type="ECO:0000313" key="5">
    <source>
        <dbReference type="Proteomes" id="UP000274211"/>
    </source>
</evidence>
<evidence type="ECO:0000313" key="2">
    <source>
        <dbReference type="EMBL" id="OBY51955.1"/>
    </source>
</evidence>
<dbReference type="RefSeq" id="WP_050694076.1">
    <property type="nucleotide sequence ID" value="NZ_CAUUMV010000017.1"/>
</dbReference>
<dbReference type="Proteomes" id="UP000274211">
    <property type="component" value="Unassembled WGS sequence"/>
</dbReference>
<dbReference type="KEGG" id="aaz:ADJ80_10660"/>
<keyword evidence="5" id="KW-1185">Reference proteome</keyword>
<dbReference type="EMBL" id="QMGS01000120">
    <property type="protein sequence ID" value="RMW77584.1"/>
    <property type="molecule type" value="Genomic_DNA"/>
</dbReference>
<organism evidence="2 4">
    <name type="scientific">Aggregatibacter aphrophilus</name>
    <name type="common">Haemophilus aphrophilus</name>
    <dbReference type="NCBI Taxonomy" id="732"/>
    <lineage>
        <taxon>Bacteria</taxon>
        <taxon>Pseudomonadati</taxon>
        <taxon>Pseudomonadota</taxon>
        <taxon>Gammaproteobacteria</taxon>
        <taxon>Pasteurellales</taxon>
        <taxon>Pasteurellaceae</taxon>
        <taxon>Aggregatibacter</taxon>
    </lineage>
</organism>
<proteinExistence type="predicted"/>
<reference evidence="2 4" key="1">
    <citation type="submission" date="2016-06" db="EMBL/GenBank/DDBJ databases">
        <title>Simultaneous identification of Haemophilus influenzae and Haemophilus haemolyticus using TaqMan real-time PCR.</title>
        <authorList>
            <person name="Price E.P."/>
            <person name="Sarovich D.S."/>
            <person name="Harris T."/>
            <person name="Spargo J.C."/>
            <person name="Nosworthy E."/>
            <person name="Beissbarth J."/>
            <person name="Smith-Vaughan H."/>
        </authorList>
    </citation>
    <scope>NUCLEOTIDE SEQUENCE [LARGE SCALE GENOMIC DNA]</scope>
    <source>
        <strain evidence="2 4">ATCC 7901</strain>
    </source>
</reference>
<feature type="signal peptide" evidence="1">
    <location>
        <begin position="1"/>
        <end position="25"/>
    </location>
</feature>
<accession>A0AAP7L346</accession>
<dbReference type="Proteomes" id="UP000092746">
    <property type="component" value="Unassembled WGS sequence"/>
</dbReference>
<dbReference type="AlphaFoldDB" id="A0AAP7L346"/>
<evidence type="ECO:0008006" key="6">
    <source>
        <dbReference type="Google" id="ProtNLM"/>
    </source>
</evidence>
<keyword evidence="1" id="KW-0732">Signal</keyword>